<dbReference type="InterPro" id="IPR000873">
    <property type="entry name" value="AMP-dep_synth/lig_dom"/>
</dbReference>
<name>A0A409VF20_9AGAR</name>
<keyword evidence="2" id="KW-0436">Ligase</keyword>
<dbReference type="InParanoid" id="A0A409VF20"/>
<feature type="domain" description="AMP-dependent synthetase/ligase" evidence="3">
    <location>
        <begin position="239"/>
        <end position="454"/>
    </location>
</feature>
<dbReference type="InterPro" id="IPR020845">
    <property type="entry name" value="AMP-binding_CS"/>
</dbReference>
<feature type="domain" description="AMP-binding enzyme C-terminal" evidence="4">
    <location>
        <begin position="504"/>
        <end position="589"/>
    </location>
</feature>
<protein>
    <recommendedName>
        <fullName evidence="7">AMP-dependent synthetase/ligase domain-containing protein</fullName>
    </recommendedName>
</protein>
<evidence type="ECO:0000259" key="4">
    <source>
        <dbReference type="Pfam" id="PF13193"/>
    </source>
</evidence>
<dbReference type="Pfam" id="PF13193">
    <property type="entry name" value="AMP-binding_C"/>
    <property type="match status" value="1"/>
</dbReference>
<dbReference type="GO" id="GO:0016405">
    <property type="term" value="F:CoA-ligase activity"/>
    <property type="evidence" value="ECO:0007669"/>
    <property type="project" value="TreeGrafter"/>
</dbReference>
<dbReference type="InterPro" id="IPR025110">
    <property type="entry name" value="AMP-bd_C"/>
</dbReference>
<dbReference type="Proteomes" id="UP000284842">
    <property type="component" value="Unassembled WGS sequence"/>
</dbReference>
<evidence type="ECO:0000313" key="6">
    <source>
        <dbReference type="Proteomes" id="UP000284842"/>
    </source>
</evidence>
<evidence type="ECO:0000256" key="1">
    <source>
        <dbReference type="ARBA" id="ARBA00006432"/>
    </source>
</evidence>
<dbReference type="PROSITE" id="PS00455">
    <property type="entry name" value="AMP_BINDING"/>
    <property type="match status" value="1"/>
</dbReference>
<accession>A0A409VF20</accession>
<dbReference type="EMBL" id="NHTK01006081">
    <property type="protein sequence ID" value="PPQ64845.1"/>
    <property type="molecule type" value="Genomic_DNA"/>
</dbReference>
<dbReference type="SUPFAM" id="SSF56801">
    <property type="entry name" value="Acetyl-CoA synthetase-like"/>
    <property type="match status" value="1"/>
</dbReference>
<dbReference type="InterPro" id="IPR045851">
    <property type="entry name" value="AMP-bd_C_sf"/>
</dbReference>
<feature type="domain" description="AMP-dependent synthetase/ligase" evidence="3">
    <location>
        <begin position="29"/>
        <end position="215"/>
    </location>
</feature>
<keyword evidence="6" id="KW-1185">Reference proteome</keyword>
<evidence type="ECO:0000256" key="2">
    <source>
        <dbReference type="ARBA" id="ARBA00022598"/>
    </source>
</evidence>
<gene>
    <name evidence="5" type="ORF">CVT24_008209</name>
</gene>
<dbReference type="AlphaFoldDB" id="A0A409VF20"/>
<evidence type="ECO:0000259" key="3">
    <source>
        <dbReference type="Pfam" id="PF00501"/>
    </source>
</evidence>
<dbReference type="PANTHER" id="PTHR24096">
    <property type="entry name" value="LONG-CHAIN-FATTY-ACID--COA LIGASE"/>
    <property type="match status" value="1"/>
</dbReference>
<dbReference type="OrthoDB" id="1898221at2759"/>
<dbReference type="Gene3D" id="3.30.300.30">
    <property type="match status" value="1"/>
</dbReference>
<dbReference type="STRING" id="181874.A0A409VF20"/>
<comment type="caution">
    <text evidence="5">The sequence shown here is derived from an EMBL/GenBank/DDBJ whole genome shotgun (WGS) entry which is preliminary data.</text>
</comment>
<dbReference type="Gene3D" id="2.30.38.10">
    <property type="entry name" value="Luciferase, Domain 3"/>
    <property type="match status" value="1"/>
</dbReference>
<evidence type="ECO:0000313" key="5">
    <source>
        <dbReference type="EMBL" id="PPQ64845.1"/>
    </source>
</evidence>
<dbReference type="Gene3D" id="3.40.50.980">
    <property type="match status" value="2"/>
</dbReference>
<proteinExistence type="inferred from homology"/>
<dbReference type="Pfam" id="PF00501">
    <property type="entry name" value="AMP-binding"/>
    <property type="match status" value="2"/>
</dbReference>
<reference evidence="5 6" key="1">
    <citation type="journal article" date="2018" name="Evol. Lett.">
        <title>Horizontal gene cluster transfer increased hallucinogenic mushroom diversity.</title>
        <authorList>
            <person name="Reynolds H.T."/>
            <person name="Vijayakumar V."/>
            <person name="Gluck-Thaler E."/>
            <person name="Korotkin H.B."/>
            <person name="Matheny P.B."/>
            <person name="Slot J.C."/>
        </authorList>
    </citation>
    <scope>NUCLEOTIDE SEQUENCE [LARGE SCALE GENOMIC DNA]</scope>
    <source>
        <strain evidence="5 6">2629</strain>
    </source>
</reference>
<sequence length="612" mass="66585">MYVKSPYPEPPALPEVNAHYVFFKRPDQAEWPNFTIHVDAESGERVMFRDFASQVQDFATGLGAPRSQGGMGIKAEDKEIIGIMAENSSEYITAVHACIYLATPFALLSSYSTPFELKHALTLSKATRVFADAKYLKTLLPVAKAAGLSSDKIHVLRPAGKDGKGAAEAKGRKSLRSIVEGVRKKGIKTVDIRPATKTTLAYLVFSSGTSGLPKGSWKRQLFLCLSILANNLFISPSSPAAVMISHGNLIYSVGQAMVMAQVMALVHTPPPPANPEGVPVTLAFLPLHHTYGLHSYCFRNLLAPHTLVLMPQWDVNVALRCIPQYKVSSLALIPSVVHQLVNHPAIEKIDFSSVQFMGSGAAYLPPELGAKMAKLLPTDAQVTEGYGMSECTIAAITQPLNGMLGGKLKQIPGCTGVLLPGMEARVVRDDGTEADVNEPGELWLRSPNVALGYWNNPKANKETFVDGWLHTGDKFRVDENGNFWFADRAKDTLKVSGAQVSPVEIENCLLDQPDKLIIDATVAGVSGGRTSDEKVPRAWVVLSAEGKARGVAEVVKTLDDWHKTHLSKYKHLRGGIEVVDLIPKSPTGKVLRRVLQDKYEKELKKGKVKGKL</sequence>
<dbReference type="FunCoup" id="A0A409VF20">
    <property type="interactions" value="314"/>
</dbReference>
<dbReference type="PANTHER" id="PTHR24096:SF149">
    <property type="entry name" value="AMP-BINDING DOMAIN-CONTAINING PROTEIN-RELATED"/>
    <property type="match status" value="1"/>
</dbReference>
<organism evidence="5 6">
    <name type="scientific">Panaeolus cyanescens</name>
    <dbReference type="NCBI Taxonomy" id="181874"/>
    <lineage>
        <taxon>Eukaryota</taxon>
        <taxon>Fungi</taxon>
        <taxon>Dikarya</taxon>
        <taxon>Basidiomycota</taxon>
        <taxon>Agaricomycotina</taxon>
        <taxon>Agaricomycetes</taxon>
        <taxon>Agaricomycetidae</taxon>
        <taxon>Agaricales</taxon>
        <taxon>Agaricineae</taxon>
        <taxon>Galeropsidaceae</taxon>
        <taxon>Panaeolus</taxon>
    </lineage>
</organism>
<evidence type="ECO:0008006" key="7">
    <source>
        <dbReference type="Google" id="ProtNLM"/>
    </source>
</evidence>
<comment type="similarity">
    <text evidence="1">Belongs to the ATP-dependent AMP-binding enzyme family.</text>
</comment>